<organism evidence="1 2">
    <name type="scientific">Tahibacter amnicola</name>
    <dbReference type="NCBI Taxonomy" id="2976241"/>
    <lineage>
        <taxon>Bacteria</taxon>
        <taxon>Pseudomonadati</taxon>
        <taxon>Pseudomonadota</taxon>
        <taxon>Gammaproteobacteria</taxon>
        <taxon>Lysobacterales</taxon>
        <taxon>Rhodanobacteraceae</taxon>
        <taxon>Tahibacter</taxon>
    </lineage>
</organism>
<dbReference type="Gene3D" id="3.40.50.300">
    <property type="entry name" value="P-loop containing nucleotide triphosphate hydrolases"/>
    <property type="match status" value="1"/>
</dbReference>
<proteinExistence type="predicted"/>
<dbReference type="Pfam" id="PF13671">
    <property type="entry name" value="AAA_33"/>
    <property type="match status" value="1"/>
</dbReference>
<dbReference type="InterPro" id="IPR027417">
    <property type="entry name" value="P-loop_NTPase"/>
</dbReference>
<sequence length="150" mass="17025">MELVLFIGLQATGKSSFYYHRFRDTHVRINLDMLRTRHREQALLETCLAVQQPVVIDNTNVSRPERARYIAAAAGAGFRIVGYFFASALADALRRNAARPAHQRVPDKGLGGTRARLERPSRAEGFDALYFVTLREDSGEFDVQEWVDEI</sequence>
<accession>A0ABY6BD70</accession>
<dbReference type="SUPFAM" id="SSF52540">
    <property type="entry name" value="P-loop containing nucleoside triphosphate hydrolases"/>
    <property type="match status" value="1"/>
</dbReference>
<evidence type="ECO:0000313" key="1">
    <source>
        <dbReference type="EMBL" id="UXI67983.1"/>
    </source>
</evidence>
<dbReference type="EMBL" id="CP104694">
    <property type="protein sequence ID" value="UXI67983.1"/>
    <property type="molecule type" value="Genomic_DNA"/>
</dbReference>
<dbReference type="RefSeq" id="WP_261694951.1">
    <property type="nucleotide sequence ID" value="NZ_CP104694.1"/>
</dbReference>
<name>A0ABY6BD70_9GAMM</name>
<evidence type="ECO:0000313" key="2">
    <source>
        <dbReference type="Proteomes" id="UP001064632"/>
    </source>
</evidence>
<reference evidence="1" key="1">
    <citation type="submission" date="2022-09" db="EMBL/GenBank/DDBJ databases">
        <title>Tahibacter sp. nov., isolated from a fresh water.</title>
        <authorList>
            <person name="Baek J.H."/>
            <person name="Lee J.K."/>
            <person name="Kim J.M."/>
            <person name="Jeon C.O."/>
        </authorList>
    </citation>
    <scope>NUCLEOTIDE SEQUENCE</scope>
    <source>
        <strain evidence="1">W38</strain>
    </source>
</reference>
<protein>
    <submittedName>
        <fullName evidence="1">AAA family ATPase</fullName>
    </submittedName>
</protein>
<dbReference type="Proteomes" id="UP001064632">
    <property type="component" value="Chromosome"/>
</dbReference>
<keyword evidence="2" id="KW-1185">Reference proteome</keyword>
<dbReference type="PANTHER" id="PTHR12083:SF9">
    <property type="entry name" value="BIFUNCTIONAL POLYNUCLEOTIDE PHOSPHATASE_KINASE"/>
    <property type="match status" value="1"/>
</dbReference>
<gene>
    <name evidence="1" type="ORF">N4264_25190</name>
</gene>
<dbReference type="PANTHER" id="PTHR12083">
    <property type="entry name" value="BIFUNCTIONAL POLYNUCLEOTIDE PHOSPHATASE/KINASE"/>
    <property type="match status" value="1"/>
</dbReference>